<dbReference type="AlphaFoldDB" id="A0AAN0KA95"/>
<keyword evidence="3" id="KW-1185">Reference proteome</keyword>
<organism evidence="2 3">
    <name type="scientific">Brooklawnia propionicigenes</name>
    <dbReference type="NCBI Taxonomy" id="3041175"/>
    <lineage>
        <taxon>Bacteria</taxon>
        <taxon>Bacillati</taxon>
        <taxon>Actinomycetota</taxon>
        <taxon>Actinomycetes</taxon>
        <taxon>Propionibacteriales</taxon>
        <taxon>Propionibacteriaceae</taxon>
        <taxon>Brooklawnia</taxon>
    </lineage>
</organism>
<accession>A0AAN0KA95</accession>
<name>A0AAN0KA95_9ACTN</name>
<dbReference type="CDD" id="cd05243">
    <property type="entry name" value="SDR_a5"/>
    <property type="match status" value="1"/>
</dbReference>
<dbReference type="KEGG" id="broo:brsh051_18080"/>
<evidence type="ECO:0000259" key="1">
    <source>
        <dbReference type="Pfam" id="PF13460"/>
    </source>
</evidence>
<reference evidence="2" key="1">
    <citation type="journal article" date="2024" name="Int. J. Syst. Evol. Microbiol.">
        <title>Brooklawnia propionicigenes sp. nov., a facultatively anaerobic, propionate-producing bacterium isolated from a methanogenic reactor treating waste from cattle farms.</title>
        <authorList>
            <person name="Akita Y."/>
            <person name="Ueki A."/>
            <person name="Tonouchi A."/>
            <person name="Sugawara Y."/>
            <person name="Honma S."/>
            <person name="Kaku N."/>
            <person name="Ueki K."/>
        </authorList>
    </citation>
    <scope>NUCLEOTIDE SEQUENCE</scope>
    <source>
        <strain evidence="2">SH051</strain>
    </source>
</reference>
<dbReference type="Gene3D" id="3.40.50.720">
    <property type="entry name" value="NAD(P)-binding Rossmann-like Domain"/>
    <property type="match status" value="1"/>
</dbReference>
<evidence type="ECO:0000313" key="2">
    <source>
        <dbReference type="EMBL" id="BEH02527.1"/>
    </source>
</evidence>
<dbReference type="RefSeq" id="WP_286264235.1">
    <property type="nucleotide sequence ID" value="NZ_AP028056.1"/>
</dbReference>
<dbReference type="Proteomes" id="UP001431656">
    <property type="component" value="Chromosome"/>
</dbReference>
<protein>
    <submittedName>
        <fullName evidence="2">SDR family oxidoreductase</fullName>
    </submittedName>
</protein>
<proteinExistence type="predicted"/>
<dbReference type="PANTHER" id="PTHR15020:SF50">
    <property type="entry name" value="UPF0659 PROTEIN YMR090W"/>
    <property type="match status" value="1"/>
</dbReference>
<gene>
    <name evidence="2" type="ORF">brsh051_18080</name>
</gene>
<feature type="domain" description="NAD(P)-binding" evidence="1">
    <location>
        <begin position="7"/>
        <end position="195"/>
    </location>
</feature>
<evidence type="ECO:0000313" key="3">
    <source>
        <dbReference type="Proteomes" id="UP001431656"/>
    </source>
</evidence>
<sequence>MKTVIIGGHGKVALLTAPLLRQAGDEVTSVIRNPDQIPDVEAAGATPLVLDVESASRDQFAAAFAGADAVIWSAGAGGGNPQRTYAVDRDAAIRSIDAAEQAGVLRYIMVSYAGASLDHGVNPADSFYPYAQAKAAADEYLRESALHWTILGPSMLTLEAPTGRIRAARANGGDIVRGPTSRGNVARAIAAALTDNKTIGKKIDFADGDTEIAQALHAA</sequence>
<dbReference type="PANTHER" id="PTHR15020">
    <property type="entry name" value="FLAVIN REDUCTASE-RELATED"/>
    <property type="match status" value="1"/>
</dbReference>
<dbReference type="EMBL" id="AP028056">
    <property type="protein sequence ID" value="BEH02527.1"/>
    <property type="molecule type" value="Genomic_DNA"/>
</dbReference>
<dbReference type="InterPro" id="IPR036291">
    <property type="entry name" value="NAD(P)-bd_dom_sf"/>
</dbReference>
<dbReference type="InterPro" id="IPR016040">
    <property type="entry name" value="NAD(P)-bd_dom"/>
</dbReference>
<dbReference type="SUPFAM" id="SSF51735">
    <property type="entry name" value="NAD(P)-binding Rossmann-fold domains"/>
    <property type="match status" value="1"/>
</dbReference>
<dbReference type="Pfam" id="PF13460">
    <property type="entry name" value="NAD_binding_10"/>
    <property type="match status" value="1"/>
</dbReference>